<sequence>MVPTARAAALAAAGVVPVVLWPRWATLWTWLALVVLACVADAVLAARPRDVVVRREVPHAVRLGEPATSTLTLTHPGPRVLRALVRDAWPPSAGATDNRHRVVVPPGERRRVRTALLAARRGDREADLVTIRAFGPLGLAARQASLPAPATLRVLPAFASRRHLPSRLARLREMDGRAAVQVRGQGTEFDSLREYVIGDDVRAIDWRATARRGDVVVRTWRPERDRRVLLVLDVARLSAARLGDAPRLDAQIEAALLLGALAARAGDRVDLVAVDSQLRARVAGSHGPGLVGELAAAMAPLEPSLVELSWPRVTQVVRDTLSQRALVVLLSALEPSAVTSGLLPVAQALSKDHTVVLASAADPEVAAIRRDRHSADAVFDAAAAERGELERRAVAARLRRRGVEVVEAGPDELAPALADTYLALKAAGRL</sequence>
<dbReference type="PANTHER" id="PTHR33608">
    <property type="entry name" value="BLL2464 PROTEIN"/>
    <property type="match status" value="1"/>
</dbReference>
<gene>
    <name evidence="2" type="ORF">GB883_05810</name>
</gene>
<protein>
    <submittedName>
        <fullName evidence="2">DUF58 domain-containing protein</fullName>
    </submittedName>
</protein>
<proteinExistence type="predicted"/>
<dbReference type="RefSeq" id="WP_152203413.1">
    <property type="nucleotide sequence ID" value="NZ_VUKF01000027.1"/>
</dbReference>
<reference evidence="2 3" key="1">
    <citation type="submission" date="2019-10" db="EMBL/GenBank/DDBJ databases">
        <title>Georgenia wutianyii sp. nov. and Georgenia yuyongxinii sp. nov. isolated from plateau pika (Ochotona curzoniae) in the Qinghai-Tibet plateau of China.</title>
        <authorList>
            <person name="Tian Z."/>
        </authorList>
    </citation>
    <scope>NUCLEOTIDE SEQUENCE [LARGE SCALE GENOMIC DNA]</scope>
    <source>
        <strain evidence="2 3">DSM 21501</strain>
    </source>
</reference>
<dbReference type="Proteomes" id="UP000451860">
    <property type="component" value="Unassembled WGS sequence"/>
</dbReference>
<accession>A0A7J5US59</accession>
<evidence type="ECO:0000259" key="1">
    <source>
        <dbReference type="Pfam" id="PF01882"/>
    </source>
</evidence>
<feature type="domain" description="DUF58" evidence="1">
    <location>
        <begin position="192"/>
        <end position="369"/>
    </location>
</feature>
<evidence type="ECO:0000313" key="3">
    <source>
        <dbReference type="Proteomes" id="UP000451860"/>
    </source>
</evidence>
<dbReference type="OrthoDB" id="845740at2"/>
<name>A0A7J5US59_9MICO</name>
<comment type="caution">
    <text evidence="2">The sequence shown here is derived from an EMBL/GenBank/DDBJ whole genome shotgun (WGS) entry which is preliminary data.</text>
</comment>
<dbReference type="PANTHER" id="PTHR33608:SF3">
    <property type="entry name" value="SLR2013 PROTEIN"/>
    <property type="match status" value="1"/>
</dbReference>
<organism evidence="2 3">
    <name type="scientific">Georgenia thermotolerans</name>
    <dbReference type="NCBI Taxonomy" id="527326"/>
    <lineage>
        <taxon>Bacteria</taxon>
        <taxon>Bacillati</taxon>
        <taxon>Actinomycetota</taxon>
        <taxon>Actinomycetes</taxon>
        <taxon>Micrococcales</taxon>
        <taxon>Bogoriellaceae</taxon>
        <taxon>Georgenia</taxon>
    </lineage>
</organism>
<dbReference type="Pfam" id="PF01882">
    <property type="entry name" value="DUF58"/>
    <property type="match status" value="1"/>
</dbReference>
<keyword evidence="3" id="KW-1185">Reference proteome</keyword>
<dbReference type="InterPro" id="IPR002881">
    <property type="entry name" value="DUF58"/>
</dbReference>
<dbReference type="EMBL" id="WHJE01000016">
    <property type="protein sequence ID" value="KAE8765100.1"/>
    <property type="molecule type" value="Genomic_DNA"/>
</dbReference>
<evidence type="ECO:0000313" key="2">
    <source>
        <dbReference type="EMBL" id="KAE8765100.1"/>
    </source>
</evidence>
<dbReference type="AlphaFoldDB" id="A0A7J5US59"/>